<protein>
    <submittedName>
        <fullName evidence="1">Uncharacterized protein</fullName>
    </submittedName>
</protein>
<keyword evidence="2" id="KW-1185">Reference proteome</keyword>
<evidence type="ECO:0000313" key="2">
    <source>
        <dbReference type="Proteomes" id="UP000319557"/>
    </source>
</evidence>
<sequence>MYQITEAAKSFDLRSRLTADLRANWFGDNAEGTLNSVLDAESISPAERNAMNDQPLELYQKNATSPLDALAGRVLNRPEVNGVPGLVLPGYYRMHQKYTASPI</sequence>
<accession>A0A517LTZ2</accession>
<reference evidence="1 2" key="1">
    <citation type="submission" date="2019-02" db="EMBL/GenBank/DDBJ databases">
        <title>Deep-cultivation of Planctomycetes and their phenomic and genomic characterization uncovers novel biology.</title>
        <authorList>
            <person name="Wiegand S."/>
            <person name="Jogler M."/>
            <person name="Boedeker C."/>
            <person name="Pinto D."/>
            <person name="Vollmers J."/>
            <person name="Rivas-Marin E."/>
            <person name="Kohn T."/>
            <person name="Peeters S.H."/>
            <person name="Heuer A."/>
            <person name="Rast P."/>
            <person name="Oberbeckmann S."/>
            <person name="Bunk B."/>
            <person name="Jeske O."/>
            <person name="Meyerdierks A."/>
            <person name="Storesund J.E."/>
            <person name="Kallscheuer N."/>
            <person name="Luecker S."/>
            <person name="Lage O.M."/>
            <person name="Pohl T."/>
            <person name="Merkel B.J."/>
            <person name="Hornburger P."/>
            <person name="Mueller R.-W."/>
            <person name="Bruemmer F."/>
            <person name="Labrenz M."/>
            <person name="Spormann A.M."/>
            <person name="Op den Camp H."/>
            <person name="Overmann J."/>
            <person name="Amann R."/>
            <person name="Jetten M.S.M."/>
            <person name="Mascher T."/>
            <person name="Medema M.H."/>
            <person name="Devos D.P."/>
            <person name="Kaster A.-K."/>
            <person name="Ovreas L."/>
            <person name="Rohde M."/>
            <person name="Galperin M.Y."/>
            <person name="Jogler C."/>
        </authorList>
    </citation>
    <scope>NUCLEOTIDE SEQUENCE [LARGE SCALE GENOMIC DNA]</scope>
    <source>
        <strain evidence="1 2">EC9</strain>
    </source>
</reference>
<evidence type="ECO:0000313" key="1">
    <source>
        <dbReference type="EMBL" id="QDS86090.1"/>
    </source>
</evidence>
<dbReference type="Proteomes" id="UP000319557">
    <property type="component" value="Chromosome"/>
</dbReference>
<proteinExistence type="predicted"/>
<dbReference type="AlphaFoldDB" id="A0A517LTZ2"/>
<gene>
    <name evidence="1" type="ORF">EC9_02480</name>
</gene>
<name>A0A517LTZ2_9BACT</name>
<dbReference type="KEGG" id="ruv:EC9_02480"/>
<dbReference type="EMBL" id="CP036261">
    <property type="protein sequence ID" value="QDS86090.1"/>
    <property type="molecule type" value="Genomic_DNA"/>
</dbReference>
<organism evidence="1 2">
    <name type="scientific">Rosistilla ulvae</name>
    <dbReference type="NCBI Taxonomy" id="1930277"/>
    <lineage>
        <taxon>Bacteria</taxon>
        <taxon>Pseudomonadati</taxon>
        <taxon>Planctomycetota</taxon>
        <taxon>Planctomycetia</taxon>
        <taxon>Pirellulales</taxon>
        <taxon>Pirellulaceae</taxon>
        <taxon>Rosistilla</taxon>
    </lineage>
</organism>